<dbReference type="InterPro" id="IPR036013">
    <property type="entry name" value="Band_7/SPFH_dom_sf"/>
</dbReference>
<dbReference type="EMBL" id="VLKW01000018">
    <property type="protein sequence ID" value="TWI41047.1"/>
    <property type="molecule type" value="Genomic_DNA"/>
</dbReference>
<dbReference type="EMBL" id="CP046904">
    <property type="protein sequence ID" value="QGZ42701.1"/>
    <property type="molecule type" value="Genomic_DNA"/>
</dbReference>
<dbReference type="Gene3D" id="3.30.479.30">
    <property type="entry name" value="Band 7 domain"/>
    <property type="match status" value="1"/>
</dbReference>
<accession>A0A562P9B2</accession>
<dbReference type="OrthoDB" id="8885950at2"/>
<evidence type="ECO:0000313" key="6">
    <source>
        <dbReference type="Proteomes" id="UP000437862"/>
    </source>
</evidence>
<name>A0A562P9B2_9BURK</name>
<dbReference type="PROSITE" id="PS51257">
    <property type="entry name" value="PROKAR_LIPOPROTEIN"/>
    <property type="match status" value="1"/>
</dbReference>
<reference evidence="4" key="2">
    <citation type="submission" date="2019-07" db="EMBL/GenBank/DDBJ databases">
        <authorList>
            <person name="Whitman W."/>
            <person name="Huntemann M."/>
            <person name="Clum A."/>
            <person name="Pillay M."/>
            <person name="Palaniappan K."/>
            <person name="Varghese N."/>
            <person name="Mikhailova N."/>
            <person name="Stamatis D."/>
            <person name="Reddy T."/>
            <person name="Daum C."/>
            <person name="Shapiro N."/>
            <person name="Ivanova N."/>
            <person name="Kyrpides N."/>
            <person name="Woyke T."/>
        </authorList>
    </citation>
    <scope>NUCLEOTIDE SEQUENCE</scope>
    <source>
        <strain evidence="4">CGMCC 1.10685</strain>
    </source>
</reference>
<sequence>MKNIAFVFAILLALTGCTRVAQGEVGLRVNWDKTIDAGELAAGTVEVTVFDSVLKFPIREINAEVKDLRPQTVENVTMDDFDLTVVYNVTPSSVSDLYINKARSFHGVNDEGEPLLMQNYLTTVARNAVYKTVPKYEALKINIDRSQIEAQILAGIKAELDSEKLSTAVQVTQVLVRNAVPPAAITTSANNLVKAQNELKQSAVEVQKAEQEAKRIATLNANAGAVNYMAAQANLMIAEGIRDGKVHAIVVPADFKGMVNVGK</sequence>
<reference evidence="4 5" key="1">
    <citation type="journal article" date="2015" name="Stand. Genomic Sci.">
        <title>Genomic Encyclopedia of Bacterial and Archaeal Type Strains, Phase III: the genomes of soil and plant-associated and newly described type strains.</title>
        <authorList>
            <person name="Whitman W.B."/>
            <person name="Woyke T."/>
            <person name="Klenk H.P."/>
            <person name="Zhou Y."/>
            <person name="Lilburn T.G."/>
            <person name="Beck B.J."/>
            <person name="De Vos P."/>
            <person name="Vandamme P."/>
            <person name="Eisen J.A."/>
            <person name="Garrity G."/>
            <person name="Hugenholtz P."/>
            <person name="Kyrpides N.C."/>
        </authorList>
    </citation>
    <scope>NUCLEOTIDE SEQUENCE [LARGE SCALE GENOMIC DNA]</scope>
    <source>
        <strain evidence="4 5">CGMCC 1.10685</strain>
    </source>
</reference>
<evidence type="ECO:0000259" key="2">
    <source>
        <dbReference type="Pfam" id="PF01145"/>
    </source>
</evidence>
<dbReference type="GO" id="GO:0016020">
    <property type="term" value="C:membrane"/>
    <property type="evidence" value="ECO:0007669"/>
    <property type="project" value="UniProtKB-SubCell"/>
</dbReference>
<protein>
    <submittedName>
        <fullName evidence="4">Regulator of protease activity HflC (Stomatin/prohibitin superfamily)</fullName>
    </submittedName>
    <submittedName>
        <fullName evidence="3">SPFH domain-containing protein</fullName>
    </submittedName>
</protein>
<dbReference type="Pfam" id="PF01145">
    <property type="entry name" value="Band_7"/>
    <property type="match status" value="1"/>
</dbReference>
<keyword evidence="4" id="KW-0378">Hydrolase</keyword>
<dbReference type="InterPro" id="IPR001107">
    <property type="entry name" value="Band_7"/>
</dbReference>
<dbReference type="GO" id="GO:0008233">
    <property type="term" value="F:peptidase activity"/>
    <property type="evidence" value="ECO:0007669"/>
    <property type="project" value="UniProtKB-KW"/>
</dbReference>
<keyword evidence="6" id="KW-1185">Reference proteome</keyword>
<evidence type="ECO:0000256" key="1">
    <source>
        <dbReference type="ARBA" id="ARBA00004167"/>
    </source>
</evidence>
<proteinExistence type="predicted"/>
<evidence type="ECO:0000313" key="3">
    <source>
        <dbReference type="EMBL" id="QGZ42701.1"/>
    </source>
</evidence>
<evidence type="ECO:0000313" key="4">
    <source>
        <dbReference type="EMBL" id="TWI41047.1"/>
    </source>
</evidence>
<dbReference type="GO" id="GO:0006508">
    <property type="term" value="P:proteolysis"/>
    <property type="evidence" value="ECO:0007669"/>
    <property type="project" value="UniProtKB-KW"/>
</dbReference>
<feature type="domain" description="Band 7" evidence="2">
    <location>
        <begin position="19"/>
        <end position="213"/>
    </location>
</feature>
<comment type="subcellular location">
    <subcellularLocation>
        <location evidence="1">Membrane</location>
        <topology evidence="1">Single-pass membrane protein</topology>
    </subcellularLocation>
</comment>
<gene>
    <name evidence="3" type="ORF">GO485_29150</name>
    <name evidence="4" type="ORF">IP92_05768</name>
</gene>
<keyword evidence="4" id="KW-0645">Protease</keyword>
<evidence type="ECO:0000313" key="5">
    <source>
        <dbReference type="Proteomes" id="UP000315112"/>
    </source>
</evidence>
<organism evidence="4 5">
    <name type="scientific">Pseudoduganella flava</name>
    <dbReference type="NCBI Taxonomy" id="871742"/>
    <lineage>
        <taxon>Bacteria</taxon>
        <taxon>Pseudomonadati</taxon>
        <taxon>Pseudomonadota</taxon>
        <taxon>Betaproteobacteria</taxon>
        <taxon>Burkholderiales</taxon>
        <taxon>Oxalobacteraceae</taxon>
        <taxon>Telluria group</taxon>
        <taxon>Pseudoduganella</taxon>
    </lineage>
</organism>
<dbReference type="SUPFAM" id="SSF117892">
    <property type="entry name" value="Band 7/SPFH domain"/>
    <property type="match status" value="1"/>
</dbReference>
<reference evidence="3 6" key="3">
    <citation type="submission" date="2019-12" db="EMBL/GenBank/DDBJ databases">
        <title>Draft Genome Sequences of Six Type Strains of the Genus Massilia.</title>
        <authorList>
            <person name="Miess H."/>
            <person name="Frediansyah A."/>
            <person name="Goeker M."/>
            <person name="Gross H."/>
        </authorList>
    </citation>
    <scope>NUCLEOTIDE SEQUENCE [LARGE SCALE GENOMIC DNA]</scope>
    <source>
        <strain evidence="3 6">DSM 26639</strain>
    </source>
</reference>
<dbReference type="AlphaFoldDB" id="A0A562P9B2"/>
<dbReference type="Proteomes" id="UP000315112">
    <property type="component" value="Unassembled WGS sequence"/>
</dbReference>
<dbReference type="Proteomes" id="UP000437862">
    <property type="component" value="Chromosome"/>
</dbReference>
<dbReference type="RefSeq" id="WP_145881954.1">
    <property type="nucleotide sequence ID" value="NZ_CP046904.1"/>
</dbReference>